<dbReference type="Proteomes" id="UP000010988">
    <property type="component" value="Unassembled WGS sequence"/>
</dbReference>
<dbReference type="STRING" id="1220583.GOACH_10_01380"/>
<evidence type="ECO:0008006" key="6">
    <source>
        <dbReference type="Google" id="ProtNLM"/>
    </source>
</evidence>
<evidence type="ECO:0000313" key="5">
    <source>
        <dbReference type="Proteomes" id="UP000010988"/>
    </source>
</evidence>
<comment type="subcellular location">
    <subcellularLocation>
        <location evidence="1">Membrane</location>
    </subcellularLocation>
</comment>
<dbReference type="eggNOG" id="COG0443">
    <property type="taxonomic scope" value="Bacteria"/>
</dbReference>
<reference evidence="4 5" key="1">
    <citation type="submission" date="2012-12" db="EMBL/GenBank/DDBJ databases">
        <title>Whole genome shotgun sequence of Gordonia aichiensis NBRC 108223.</title>
        <authorList>
            <person name="Isaki-Nakamura S."/>
            <person name="Hosoyama A."/>
            <person name="Tsuchikane K."/>
            <person name="Ando Y."/>
            <person name="Baba S."/>
            <person name="Ohji S."/>
            <person name="Hamada M."/>
            <person name="Tamura T."/>
            <person name="Yamazoe A."/>
            <person name="Yamazaki S."/>
            <person name="Fujita N."/>
        </authorList>
    </citation>
    <scope>NUCLEOTIDE SEQUENCE [LARGE SCALE GENOMIC DNA]</scope>
    <source>
        <strain evidence="4 5">NBRC 108223</strain>
    </source>
</reference>
<protein>
    <recommendedName>
        <fullName evidence="6">Mce-associated membrane protein</fullName>
    </recommendedName>
</protein>
<feature type="transmembrane region" description="Helical" evidence="3">
    <location>
        <begin position="33"/>
        <end position="54"/>
    </location>
</feature>
<accession>L7KJW6</accession>
<dbReference type="EMBL" id="BANR01000010">
    <property type="protein sequence ID" value="GAC49170.1"/>
    <property type="molecule type" value="Genomic_DNA"/>
</dbReference>
<dbReference type="PANTHER" id="PTHR37042:SF4">
    <property type="entry name" value="OUTER MEMBRANE PROTEIN RV1973"/>
    <property type="match status" value="1"/>
</dbReference>
<organism evidence="4 5">
    <name type="scientific">Gordonia aichiensis NBRC 108223</name>
    <dbReference type="NCBI Taxonomy" id="1220583"/>
    <lineage>
        <taxon>Bacteria</taxon>
        <taxon>Bacillati</taxon>
        <taxon>Actinomycetota</taxon>
        <taxon>Actinomycetes</taxon>
        <taxon>Mycobacteriales</taxon>
        <taxon>Gordoniaceae</taxon>
        <taxon>Gordonia</taxon>
    </lineage>
</organism>
<comment type="caution">
    <text evidence="4">The sequence shown here is derived from an EMBL/GenBank/DDBJ whole genome shotgun (WGS) entry which is preliminary data.</text>
</comment>
<evidence type="ECO:0000256" key="3">
    <source>
        <dbReference type="SAM" id="Phobius"/>
    </source>
</evidence>
<dbReference type="OrthoDB" id="4377118at2"/>
<evidence type="ECO:0000256" key="1">
    <source>
        <dbReference type="ARBA" id="ARBA00004370"/>
    </source>
</evidence>
<keyword evidence="3" id="KW-0812">Transmembrane</keyword>
<dbReference type="GO" id="GO:0016020">
    <property type="term" value="C:membrane"/>
    <property type="evidence" value="ECO:0007669"/>
    <property type="project" value="UniProtKB-SubCell"/>
</dbReference>
<keyword evidence="2 3" id="KW-0472">Membrane</keyword>
<evidence type="ECO:0000313" key="4">
    <source>
        <dbReference type="EMBL" id="GAC49170.1"/>
    </source>
</evidence>
<gene>
    <name evidence="4" type="ORF">GOACH_10_01380</name>
</gene>
<keyword evidence="3" id="KW-1133">Transmembrane helix</keyword>
<evidence type="ECO:0000256" key="2">
    <source>
        <dbReference type="ARBA" id="ARBA00023136"/>
    </source>
</evidence>
<keyword evidence="5" id="KW-1185">Reference proteome</keyword>
<sequence length="187" mass="20408">MKNVVARSFAAATRVWSRLIAKIGSLSRTRVRAIAGALAVAVLVAAGLFGYFFAQLHSDNARIEDENTALAVMRKTVPTLLSYRAKEIDKDFDSKYDLLTGKFHDDFKKLSTESIIPEAKKRDLVTNAKVAESGVIGTTGDSVTILMFINQTTSSSDEPTPKIDGSRVKVTTTRADNTWKISALQPV</sequence>
<name>L7KJW6_9ACTN</name>
<dbReference type="AlphaFoldDB" id="L7KJW6"/>
<proteinExistence type="predicted"/>
<dbReference type="RefSeq" id="WP_005175060.1">
    <property type="nucleotide sequence ID" value="NZ_BANR01000010.1"/>
</dbReference>
<dbReference type="PANTHER" id="PTHR37042">
    <property type="entry name" value="OUTER MEMBRANE PROTEIN RV1973"/>
    <property type="match status" value="1"/>
</dbReference>